<protein>
    <submittedName>
        <fullName evidence="3">Kinase-like protein</fullName>
    </submittedName>
</protein>
<dbReference type="GO" id="GO:0004677">
    <property type="term" value="F:DNA-dependent protein kinase activity"/>
    <property type="evidence" value="ECO:0007669"/>
    <property type="project" value="InterPro"/>
</dbReference>
<keyword evidence="4" id="KW-1185">Reference proteome</keyword>
<evidence type="ECO:0000313" key="3">
    <source>
        <dbReference type="EMBL" id="EIE23209.1"/>
    </source>
</evidence>
<dbReference type="InterPro" id="IPR036940">
    <property type="entry name" value="PI3/4_kinase_cat_sf"/>
</dbReference>
<dbReference type="Proteomes" id="UP000007264">
    <property type="component" value="Unassembled WGS sequence"/>
</dbReference>
<organism evidence="3 4">
    <name type="scientific">Coccomyxa subellipsoidea (strain C-169)</name>
    <name type="common">Green microalga</name>
    <dbReference type="NCBI Taxonomy" id="574566"/>
    <lineage>
        <taxon>Eukaryota</taxon>
        <taxon>Viridiplantae</taxon>
        <taxon>Chlorophyta</taxon>
        <taxon>core chlorophytes</taxon>
        <taxon>Trebouxiophyceae</taxon>
        <taxon>Trebouxiophyceae incertae sedis</taxon>
        <taxon>Coccomyxaceae</taxon>
        <taxon>Coccomyxa</taxon>
        <taxon>Coccomyxa subellipsoidea</taxon>
    </lineage>
</organism>
<dbReference type="InterPro" id="IPR050517">
    <property type="entry name" value="DDR_Repair_Kinase"/>
</dbReference>
<evidence type="ECO:0000259" key="1">
    <source>
        <dbReference type="PROSITE" id="PS50290"/>
    </source>
</evidence>
<dbReference type="SMART" id="SM01343">
    <property type="entry name" value="FATC"/>
    <property type="match status" value="1"/>
</dbReference>
<dbReference type="RefSeq" id="XP_005647753.1">
    <property type="nucleotide sequence ID" value="XM_005647696.1"/>
</dbReference>
<accession>I0YXU0</accession>
<dbReference type="InterPro" id="IPR037706">
    <property type="entry name" value="DNA-PK_dom"/>
</dbReference>
<evidence type="ECO:0000259" key="2">
    <source>
        <dbReference type="PROSITE" id="PS51190"/>
    </source>
</evidence>
<dbReference type="KEGG" id="csl:COCSUDRAFT_15811"/>
<dbReference type="InterPro" id="IPR003152">
    <property type="entry name" value="FATC_dom"/>
</dbReference>
<dbReference type="PANTHER" id="PTHR11139">
    <property type="entry name" value="ATAXIA TELANGIECTASIA MUTATED ATM -RELATED"/>
    <property type="match status" value="1"/>
</dbReference>
<proteinExistence type="predicted"/>
<dbReference type="eggNOG" id="KOG0891">
    <property type="taxonomic scope" value="Eukaryota"/>
</dbReference>
<dbReference type="PROSITE" id="PS51190">
    <property type="entry name" value="FATC"/>
    <property type="match status" value="1"/>
</dbReference>
<dbReference type="Gene3D" id="3.30.1010.10">
    <property type="entry name" value="Phosphatidylinositol 3-kinase Catalytic Subunit, Chain A, domain 4"/>
    <property type="match status" value="1"/>
</dbReference>
<dbReference type="GO" id="GO:0005634">
    <property type="term" value="C:nucleus"/>
    <property type="evidence" value="ECO:0007669"/>
    <property type="project" value="TreeGrafter"/>
</dbReference>
<name>I0YXU0_COCSC</name>
<dbReference type="SMART" id="SM00146">
    <property type="entry name" value="PI3Kc"/>
    <property type="match status" value="1"/>
</dbReference>
<dbReference type="OrthoDB" id="566475at2759"/>
<dbReference type="Pfam" id="PF00454">
    <property type="entry name" value="PI3_PI4_kinase"/>
    <property type="match status" value="1"/>
</dbReference>
<dbReference type="Gene3D" id="1.10.1070.11">
    <property type="entry name" value="Phosphatidylinositol 3-/4-kinase, catalytic domain"/>
    <property type="match status" value="1"/>
</dbReference>
<feature type="domain" description="FATC" evidence="2">
    <location>
        <begin position="391"/>
        <end position="423"/>
    </location>
</feature>
<dbReference type="CDD" id="cd05172">
    <property type="entry name" value="PIKKc_DNA-PK"/>
    <property type="match status" value="1"/>
</dbReference>
<dbReference type="STRING" id="574566.I0YXU0"/>
<dbReference type="Pfam" id="PF02260">
    <property type="entry name" value="FATC"/>
    <property type="match status" value="1"/>
</dbReference>
<dbReference type="PROSITE" id="PS50290">
    <property type="entry name" value="PI3_4_KINASE_3"/>
    <property type="match status" value="1"/>
</dbReference>
<dbReference type="GO" id="GO:0006281">
    <property type="term" value="P:DNA repair"/>
    <property type="evidence" value="ECO:0007669"/>
    <property type="project" value="InterPro"/>
</dbReference>
<dbReference type="InterPro" id="IPR011009">
    <property type="entry name" value="Kinase-like_dom_sf"/>
</dbReference>
<reference evidence="3 4" key="1">
    <citation type="journal article" date="2012" name="Genome Biol.">
        <title>The genome of the polar eukaryotic microalga coccomyxa subellipsoidea reveals traits of cold adaptation.</title>
        <authorList>
            <person name="Blanc G."/>
            <person name="Agarkova I."/>
            <person name="Grimwood J."/>
            <person name="Kuo A."/>
            <person name="Brueggeman A."/>
            <person name="Dunigan D."/>
            <person name="Gurnon J."/>
            <person name="Ladunga I."/>
            <person name="Lindquist E."/>
            <person name="Lucas S."/>
            <person name="Pangilinan J."/>
            <person name="Proschold T."/>
            <person name="Salamov A."/>
            <person name="Schmutz J."/>
            <person name="Weeks D."/>
            <person name="Yamada T."/>
            <person name="Claverie J.M."/>
            <person name="Grigoriev I."/>
            <person name="Van Etten J."/>
            <person name="Lomsadze A."/>
            <person name="Borodovsky M."/>
        </authorList>
    </citation>
    <scope>NUCLEOTIDE SEQUENCE [LARGE SCALE GENOMIC DNA]</scope>
    <source>
        <strain evidence="3 4">C-169</strain>
    </source>
</reference>
<gene>
    <name evidence="3" type="ORF">COCSUDRAFT_15811</name>
</gene>
<evidence type="ECO:0000313" key="4">
    <source>
        <dbReference type="Proteomes" id="UP000007264"/>
    </source>
</evidence>
<sequence length="423" mass="46058">MGGLEGNLPPDVHIVGFGRTVNVFSSKQRPKELTIYGSDFKTYRWIVKGGEDVRTDERMEQILDVCNGLLARHPGAAAHQLQAFTYWNIDVQVRTYDVVPISSSLGIVEFVPGTQPLKESICTFLSDEVISRAWEKHSGAIWAMAKRPAPRAGEAAQPGVAEYLASFHADAADAAARLQATESDIRWDALREALLRNAGGPEEFLAMRANFAASLAAVSVTGYITGAGDRHTENFLLHRASGTLVPIDFGYSFGTGAQMLPIPELMPFRLTRQMRGALQPHDARELLRAPLALGLVALRSGSGVLEGILGVFLREPLADWQREARLLRASFRARGGEPPPDEDTHNAWHKLEGRHPSAILIAELTPKHSATKHWAALQVPTLSAGGNGGGTVLTPEEQADCLLDQATDGSILGRTWVGWRSWL</sequence>
<dbReference type="EMBL" id="AGSI01000008">
    <property type="protein sequence ID" value="EIE23209.1"/>
    <property type="molecule type" value="Genomic_DNA"/>
</dbReference>
<dbReference type="SUPFAM" id="SSF56112">
    <property type="entry name" value="Protein kinase-like (PK-like)"/>
    <property type="match status" value="1"/>
</dbReference>
<comment type="caution">
    <text evidence="3">The sequence shown here is derived from an EMBL/GenBank/DDBJ whole genome shotgun (WGS) entry which is preliminary data.</text>
</comment>
<dbReference type="InterPro" id="IPR000403">
    <property type="entry name" value="PI3/4_kinase_cat_dom"/>
</dbReference>
<dbReference type="AlphaFoldDB" id="I0YXU0"/>
<feature type="domain" description="PI3K/PI4K catalytic" evidence="1">
    <location>
        <begin position="17"/>
        <end position="363"/>
    </location>
</feature>
<dbReference type="GeneID" id="17041197"/>